<evidence type="ECO:0000256" key="2">
    <source>
        <dbReference type="ARBA" id="ARBA00022840"/>
    </source>
</evidence>
<dbReference type="InterPro" id="IPR003439">
    <property type="entry name" value="ABC_transporter-like_ATP-bd"/>
</dbReference>
<dbReference type="Proteomes" id="UP000002573">
    <property type="component" value="Chromosome"/>
</dbReference>
<sequence length="259" mass="28860">MIVYILKVQAVLPIHSDPLVVVEGLEKIYSGKIHALKGISFKVYPGEIFGLIGPNGAGKTTTLRIIATILSPTRGDALVDGFSVSKNPGEVRKRISYLPEEAGAYKYLTGYEFLEFIAGFFAENIEDRNNMVREAVKISGLGDKIHDKIKTYSKGMLRRLLIAKTLMIKPKLAILDEPTSGLDVINAMRVRKIIKSYSREYNVTVLLSSHNMLEVEFLCDRVAIIHEGRIIAEGSPVELKTKYEASNLEEVFMKIVGEE</sequence>
<dbReference type="PANTHER" id="PTHR43613:SF1">
    <property type="entry name" value="ABC TRANSPORTER, ATP-BINDING PROTEIN"/>
    <property type="match status" value="1"/>
</dbReference>
<reference evidence="4 5" key="2">
    <citation type="journal article" date="2011" name="Stand. Genomic Sci.">
        <title>Complete genome sequence of Staphylothermus hellenicus P8.</title>
        <authorList>
            <person name="Anderson I."/>
            <person name="Wirth R."/>
            <person name="Lucas S."/>
            <person name="Copeland A."/>
            <person name="Lapidus A."/>
            <person name="Cheng J.F."/>
            <person name="Goodwin L."/>
            <person name="Pitluck S."/>
            <person name="Davenport K."/>
            <person name="Detter J.C."/>
            <person name="Han C."/>
            <person name="Tapia R."/>
            <person name="Land M."/>
            <person name="Hauser L."/>
            <person name="Pati A."/>
            <person name="Mikhailova N."/>
            <person name="Woyke T."/>
            <person name="Klenk H.P."/>
            <person name="Kyrpides N."/>
            <person name="Ivanova N."/>
        </authorList>
    </citation>
    <scope>NUCLEOTIDE SEQUENCE [LARGE SCALE GENOMIC DNA]</scope>
    <source>
        <strain evidence="5">DSM 12710 / JCM 10830 / BK20S6-10-b1 / P8</strain>
    </source>
</reference>
<name>D7DC76_STAHD</name>
<evidence type="ECO:0000313" key="4">
    <source>
        <dbReference type="EMBL" id="ADI31773.1"/>
    </source>
</evidence>
<organism evidence="4 5">
    <name type="scientific">Staphylothermus hellenicus (strain DSM 12710 / JCM 10830 / BK20S6-10-b1 / P8)</name>
    <dbReference type="NCBI Taxonomy" id="591019"/>
    <lineage>
        <taxon>Archaea</taxon>
        <taxon>Thermoproteota</taxon>
        <taxon>Thermoprotei</taxon>
        <taxon>Desulfurococcales</taxon>
        <taxon>Desulfurococcaceae</taxon>
        <taxon>Staphylothermus</taxon>
    </lineage>
</organism>
<dbReference type="eggNOG" id="arCOG00194">
    <property type="taxonomic scope" value="Archaea"/>
</dbReference>
<dbReference type="PANTHER" id="PTHR43613">
    <property type="entry name" value="ABC TRANSPORTER, ATP-BINDING PROTEIN"/>
    <property type="match status" value="1"/>
</dbReference>
<dbReference type="InterPro" id="IPR027417">
    <property type="entry name" value="P-loop_NTPase"/>
</dbReference>
<evidence type="ECO:0000313" key="5">
    <source>
        <dbReference type="Proteomes" id="UP000002573"/>
    </source>
</evidence>
<dbReference type="STRING" id="591019.Shell_0650"/>
<keyword evidence="2" id="KW-0067">ATP-binding</keyword>
<reference evidence="5" key="1">
    <citation type="submission" date="2010-05" db="EMBL/GenBank/DDBJ databases">
        <title>Complete sequence of Staphylothermus hellenicus DSM 12710.</title>
        <authorList>
            <consortium name="US DOE Joint Genome Institute"/>
            <person name="Lucas S."/>
            <person name="Copeland A."/>
            <person name="Lapidus A."/>
            <person name="Cheng J.-F."/>
            <person name="Bruce D."/>
            <person name="Goodwin L."/>
            <person name="Pitluck S."/>
            <person name="Davenport K."/>
            <person name="Detter J.C."/>
            <person name="Han C."/>
            <person name="Tapia R."/>
            <person name="Larimer F."/>
            <person name="Land M."/>
            <person name="Hauser L."/>
            <person name="Kyrpides N."/>
            <person name="Mikhailova N."/>
            <person name="Anderson I.J."/>
            <person name="Woyke T."/>
        </authorList>
    </citation>
    <scope>NUCLEOTIDE SEQUENCE [LARGE SCALE GENOMIC DNA]</scope>
    <source>
        <strain evidence="5">DSM 12710 / JCM 10830 / BK20S6-10-b1 / P8</strain>
    </source>
</reference>
<dbReference type="PROSITE" id="PS50893">
    <property type="entry name" value="ABC_TRANSPORTER_2"/>
    <property type="match status" value="1"/>
</dbReference>
<dbReference type="GO" id="GO:0005524">
    <property type="term" value="F:ATP binding"/>
    <property type="evidence" value="ECO:0007669"/>
    <property type="project" value="UniProtKB-KW"/>
</dbReference>
<accession>D7DC76</accession>
<dbReference type="Gene3D" id="3.40.50.300">
    <property type="entry name" value="P-loop containing nucleotide triphosphate hydrolases"/>
    <property type="match status" value="1"/>
</dbReference>
<gene>
    <name evidence="4" type="ordered locus">Shell_0650</name>
</gene>
<keyword evidence="1" id="KW-0547">Nucleotide-binding</keyword>
<dbReference type="Pfam" id="PF00005">
    <property type="entry name" value="ABC_tran"/>
    <property type="match status" value="1"/>
</dbReference>
<dbReference type="OrthoDB" id="87732at2157"/>
<dbReference type="EMBL" id="CP002051">
    <property type="protein sequence ID" value="ADI31773.1"/>
    <property type="molecule type" value="Genomic_DNA"/>
</dbReference>
<dbReference type="HOGENOM" id="CLU_000604_1_2_2"/>
<dbReference type="AlphaFoldDB" id="D7DC76"/>
<protein>
    <submittedName>
        <fullName evidence="4">ABC transporter related protein</fullName>
    </submittedName>
</protein>
<evidence type="ECO:0000259" key="3">
    <source>
        <dbReference type="PROSITE" id="PS50893"/>
    </source>
</evidence>
<dbReference type="GeneID" id="9233939"/>
<dbReference type="SUPFAM" id="SSF52540">
    <property type="entry name" value="P-loop containing nucleoside triphosphate hydrolases"/>
    <property type="match status" value="1"/>
</dbReference>
<keyword evidence="5" id="KW-1185">Reference proteome</keyword>
<dbReference type="KEGG" id="shc:Shell_0650"/>
<evidence type="ECO:0000256" key="1">
    <source>
        <dbReference type="ARBA" id="ARBA00022741"/>
    </source>
</evidence>
<proteinExistence type="predicted"/>
<dbReference type="InterPro" id="IPR003593">
    <property type="entry name" value="AAA+_ATPase"/>
</dbReference>
<feature type="domain" description="ABC transporter" evidence="3">
    <location>
        <begin position="20"/>
        <end position="252"/>
    </location>
</feature>
<dbReference type="InterPro" id="IPR017871">
    <property type="entry name" value="ABC_transporter-like_CS"/>
</dbReference>
<dbReference type="RefSeq" id="WP_013142971.1">
    <property type="nucleotide sequence ID" value="NC_014205.1"/>
</dbReference>
<dbReference type="PROSITE" id="PS00211">
    <property type="entry name" value="ABC_TRANSPORTER_1"/>
    <property type="match status" value="1"/>
</dbReference>
<dbReference type="GO" id="GO:0016887">
    <property type="term" value="F:ATP hydrolysis activity"/>
    <property type="evidence" value="ECO:0007669"/>
    <property type="project" value="InterPro"/>
</dbReference>
<dbReference type="SMART" id="SM00382">
    <property type="entry name" value="AAA"/>
    <property type="match status" value="1"/>
</dbReference>